<dbReference type="SUPFAM" id="SSF55874">
    <property type="entry name" value="ATPase domain of HSP90 chaperone/DNA topoisomerase II/histidine kinase"/>
    <property type="match status" value="1"/>
</dbReference>
<keyword evidence="3 8" id="KW-0418">Kinase</keyword>
<evidence type="ECO:0000256" key="4">
    <source>
        <dbReference type="ARBA" id="ARBA00022840"/>
    </source>
</evidence>
<name>A0AA90UVI7_9BACT</name>
<dbReference type="GO" id="GO:0016301">
    <property type="term" value="F:kinase activity"/>
    <property type="evidence" value="ECO:0007669"/>
    <property type="project" value="UniProtKB-KW"/>
</dbReference>
<dbReference type="PANTHER" id="PTHR43065:SF46">
    <property type="entry name" value="C4-DICARBOXYLATE TRANSPORT SENSOR PROTEIN DCTB"/>
    <property type="match status" value="1"/>
</dbReference>
<dbReference type="EMBL" id="VZCC01000014">
    <property type="protein sequence ID" value="MQN82991.1"/>
    <property type="molecule type" value="Genomic_DNA"/>
</dbReference>
<proteinExistence type="predicted"/>
<dbReference type="AlphaFoldDB" id="A0AA90UVI7"/>
<keyword evidence="6" id="KW-0812">Transmembrane</keyword>
<keyword evidence="6" id="KW-0472">Membrane</keyword>
<dbReference type="PANTHER" id="PTHR43065">
    <property type="entry name" value="SENSOR HISTIDINE KINASE"/>
    <property type="match status" value="1"/>
</dbReference>
<organism evidence="8 9">
    <name type="scientific">Segatella copri</name>
    <dbReference type="NCBI Taxonomy" id="165179"/>
    <lineage>
        <taxon>Bacteria</taxon>
        <taxon>Pseudomonadati</taxon>
        <taxon>Bacteroidota</taxon>
        <taxon>Bacteroidia</taxon>
        <taxon>Bacteroidales</taxon>
        <taxon>Prevotellaceae</taxon>
        <taxon>Segatella</taxon>
    </lineage>
</organism>
<evidence type="ECO:0000256" key="6">
    <source>
        <dbReference type="SAM" id="Phobius"/>
    </source>
</evidence>
<evidence type="ECO:0000259" key="7">
    <source>
        <dbReference type="PROSITE" id="PS50109"/>
    </source>
</evidence>
<dbReference type="InterPro" id="IPR003594">
    <property type="entry name" value="HATPase_dom"/>
</dbReference>
<keyword evidence="2" id="KW-0547">Nucleotide-binding</keyword>
<dbReference type="SMART" id="SM00387">
    <property type="entry name" value="HATPase_c"/>
    <property type="match status" value="1"/>
</dbReference>
<dbReference type="InterPro" id="IPR005467">
    <property type="entry name" value="His_kinase_dom"/>
</dbReference>
<feature type="transmembrane region" description="Helical" evidence="6">
    <location>
        <begin position="6"/>
        <end position="25"/>
    </location>
</feature>
<keyword evidence="1" id="KW-0808">Transferase</keyword>
<dbReference type="RefSeq" id="WP_153118327.1">
    <property type="nucleotide sequence ID" value="NZ_JAHOFA010000002.1"/>
</dbReference>
<comment type="caution">
    <text evidence="8">The sequence shown here is derived from an EMBL/GenBank/DDBJ whole genome shotgun (WGS) entry which is preliminary data.</text>
</comment>
<sequence>MNTIFHIYIVGIILLVIGGIIYLFLRHQRNLKSRAFLMQEAIRNGDYSFRLSTKGLLSGERALQQALNDMENDIGRLVAQHEVESWQKLTRVLTHEIMNATAPISSICQAYLSNPDIQGSPYEEGIRAIRDTSKSLTSFVDSYRKLTQLQEPVIENIPLKDFVEGIKPLYPQIEWHIHIPEDATWSADKNMLHQVFINLTKNAIEAHASAIDIRCFHKHPESIESSQFSGIYFSNNGAPIPADVAKEMFIPFFSTKPSGSGIGLSISRQMLMMQSINLSLAEHNVAGYHVTFRMNSCDIVTSLCTML</sequence>
<dbReference type="GO" id="GO:0000160">
    <property type="term" value="P:phosphorelay signal transduction system"/>
    <property type="evidence" value="ECO:0007669"/>
    <property type="project" value="UniProtKB-KW"/>
</dbReference>
<feature type="domain" description="Histidine kinase" evidence="7">
    <location>
        <begin position="92"/>
        <end position="298"/>
    </location>
</feature>
<gene>
    <name evidence="8" type="ORF">F7D74_03070</name>
</gene>
<dbReference type="Proteomes" id="UP000421408">
    <property type="component" value="Unassembled WGS sequence"/>
</dbReference>
<accession>A0AA90UVI7</accession>
<dbReference type="GO" id="GO:0005524">
    <property type="term" value="F:ATP binding"/>
    <property type="evidence" value="ECO:0007669"/>
    <property type="project" value="UniProtKB-KW"/>
</dbReference>
<dbReference type="Pfam" id="PF02518">
    <property type="entry name" value="HATPase_c"/>
    <property type="match status" value="1"/>
</dbReference>
<evidence type="ECO:0000313" key="8">
    <source>
        <dbReference type="EMBL" id="MQN82991.1"/>
    </source>
</evidence>
<evidence type="ECO:0000313" key="9">
    <source>
        <dbReference type="Proteomes" id="UP000421408"/>
    </source>
</evidence>
<reference evidence="9" key="1">
    <citation type="submission" date="2019-09" db="EMBL/GenBank/DDBJ databases">
        <title>Distinct polysaccharide growth profiles of human intestinal Prevotella copri isolates.</title>
        <authorList>
            <person name="Fehlner-Peach H."/>
            <person name="Magnabosco C."/>
            <person name="Raghavan V."/>
            <person name="Scher J.U."/>
            <person name="Tett A."/>
            <person name="Cox L.M."/>
            <person name="Gottsegen C."/>
            <person name="Watters A."/>
            <person name="Wiltshire- Gordon J.D."/>
            <person name="Segata N."/>
            <person name="Bonneau R."/>
            <person name="Littman D.R."/>
        </authorList>
    </citation>
    <scope>NUCLEOTIDE SEQUENCE [LARGE SCALE GENOMIC DNA]</scope>
    <source>
        <strain evidence="9">iAA108</strain>
    </source>
</reference>
<dbReference type="PROSITE" id="PS50109">
    <property type="entry name" value="HIS_KIN"/>
    <property type="match status" value="1"/>
</dbReference>
<evidence type="ECO:0000256" key="5">
    <source>
        <dbReference type="ARBA" id="ARBA00023012"/>
    </source>
</evidence>
<keyword evidence="6" id="KW-1133">Transmembrane helix</keyword>
<keyword evidence="4" id="KW-0067">ATP-binding</keyword>
<keyword evidence="5" id="KW-0902">Two-component regulatory system</keyword>
<evidence type="ECO:0000256" key="1">
    <source>
        <dbReference type="ARBA" id="ARBA00022679"/>
    </source>
</evidence>
<evidence type="ECO:0000256" key="3">
    <source>
        <dbReference type="ARBA" id="ARBA00022777"/>
    </source>
</evidence>
<evidence type="ECO:0000256" key="2">
    <source>
        <dbReference type="ARBA" id="ARBA00022741"/>
    </source>
</evidence>
<protein>
    <submittedName>
        <fullName evidence="8">HAMP domain-containing histidine kinase</fullName>
    </submittedName>
</protein>
<dbReference type="Gene3D" id="3.30.565.10">
    <property type="entry name" value="Histidine kinase-like ATPase, C-terminal domain"/>
    <property type="match status" value="1"/>
</dbReference>
<dbReference type="InterPro" id="IPR036890">
    <property type="entry name" value="HATPase_C_sf"/>
</dbReference>